<evidence type="ECO:0000256" key="5">
    <source>
        <dbReference type="ARBA" id="ARBA00022912"/>
    </source>
</evidence>
<dbReference type="PROSITE" id="PS50055">
    <property type="entry name" value="TYR_PHOSPHATASE_PTP"/>
    <property type="match status" value="1"/>
</dbReference>
<dbReference type="InterPro" id="IPR029021">
    <property type="entry name" value="Prot-tyrosine_phosphatase-like"/>
</dbReference>
<keyword evidence="15" id="KW-1185">Reference proteome</keyword>
<dbReference type="Pfam" id="PF00102">
    <property type="entry name" value="Y_phosphatase"/>
    <property type="match status" value="1"/>
</dbReference>
<keyword evidence="8" id="KW-0325">Glycoprotein</keyword>
<dbReference type="SMART" id="SM00194">
    <property type="entry name" value="PTPc"/>
    <property type="match status" value="1"/>
</dbReference>
<dbReference type="GO" id="GO:0016020">
    <property type="term" value="C:membrane"/>
    <property type="evidence" value="ECO:0007669"/>
    <property type="project" value="UniProtKB-SubCell"/>
</dbReference>
<dbReference type="PROSITE" id="PS00383">
    <property type="entry name" value="TYR_PHOSPHATASE_1"/>
    <property type="match status" value="1"/>
</dbReference>
<dbReference type="Proteomes" id="UP000215902">
    <property type="component" value="Unassembled WGS sequence"/>
</dbReference>
<gene>
    <name evidence="14" type="ORF">BOX15_Mlig003613g1</name>
</gene>
<evidence type="ECO:0000256" key="7">
    <source>
        <dbReference type="ARBA" id="ARBA00023136"/>
    </source>
</evidence>
<dbReference type="InterPro" id="IPR016130">
    <property type="entry name" value="Tyr_Pase_AS"/>
</dbReference>
<feature type="transmembrane region" description="Helical" evidence="10">
    <location>
        <begin position="1290"/>
        <end position="1312"/>
    </location>
</feature>
<name>A0A267GVB4_9PLAT</name>
<evidence type="ECO:0000256" key="4">
    <source>
        <dbReference type="ARBA" id="ARBA00022801"/>
    </source>
</evidence>
<keyword evidence="2 10" id="KW-0812">Transmembrane</keyword>
<accession>A0A267GVB4</accession>
<dbReference type="PRINTS" id="PR00700">
    <property type="entry name" value="PRTYPHPHTASE"/>
</dbReference>
<evidence type="ECO:0000256" key="6">
    <source>
        <dbReference type="ARBA" id="ARBA00022989"/>
    </source>
</evidence>
<dbReference type="CDD" id="cd00063">
    <property type="entry name" value="FN3"/>
    <property type="match status" value="4"/>
</dbReference>
<feature type="domain" description="Tyrosine specific protein phosphatases" evidence="12">
    <location>
        <begin position="1553"/>
        <end position="1631"/>
    </location>
</feature>
<feature type="domain" description="Tyrosine-protein phosphatase" evidence="11">
    <location>
        <begin position="1365"/>
        <end position="1640"/>
    </location>
</feature>
<feature type="domain" description="Fibronectin type-III" evidence="13">
    <location>
        <begin position="456"/>
        <end position="556"/>
    </location>
</feature>
<evidence type="ECO:0000256" key="10">
    <source>
        <dbReference type="SAM" id="Phobius"/>
    </source>
</evidence>
<dbReference type="InterPro" id="IPR000387">
    <property type="entry name" value="Tyr_Pase_dom"/>
</dbReference>
<dbReference type="SMART" id="SM00404">
    <property type="entry name" value="PTPc_motif"/>
    <property type="match status" value="1"/>
</dbReference>
<keyword evidence="5" id="KW-0904">Protein phosphatase</keyword>
<dbReference type="InterPro" id="IPR050713">
    <property type="entry name" value="RTP_Phos/Ushers"/>
</dbReference>
<keyword evidence="3" id="KW-0732">Signal</keyword>
<feature type="region of interest" description="Disordered" evidence="9">
    <location>
        <begin position="1318"/>
        <end position="1337"/>
    </location>
</feature>
<evidence type="ECO:0000313" key="14">
    <source>
        <dbReference type="EMBL" id="PAA89945.1"/>
    </source>
</evidence>
<evidence type="ECO:0000259" key="11">
    <source>
        <dbReference type="PROSITE" id="PS50055"/>
    </source>
</evidence>
<dbReference type="PANTHER" id="PTHR46957:SF3">
    <property type="entry name" value="CYTOKINE RECEPTOR"/>
    <property type="match status" value="1"/>
</dbReference>
<dbReference type="InterPro" id="IPR013783">
    <property type="entry name" value="Ig-like_fold"/>
</dbReference>
<dbReference type="STRING" id="282301.A0A267GVB4"/>
<organism evidence="14 15">
    <name type="scientific">Macrostomum lignano</name>
    <dbReference type="NCBI Taxonomy" id="282301"/>
    <lineage>
        <taxon>Eukaryota</taxon>
        <taxon>Metazoa</taxon>
        <taxon>Spiralia</taxon>
        <taxon>Lophotrochozoa</taxon>
        <taxon>Platyhelminthes</taxon>
        <taxon>Rhabditophora</taxon>
        <taxon>Macrostomorpha</taxon>
        <taxon>Macrostomida</taxon>
        <taxon>Macrostomidae</taxon>
        <taxon>Macrostomum</taxon>
    </lineage>
</organism>
<comment type="subcellular location">
    <subcellularLocation>
        <location evidence="1">Membrane</location>
        <topology evidence="1">Single-pass membrane protein</topology>
    </subcellularLocation>
</comment>
<feature type="compositionally biased region" description="Polar residues" evidence="9">
    <location>
        <begin position="446"/>
        <end position="461"/>
    </location>
</feature>
<dbReference type="SUPFAM" id="SSF52799">
    <property type="entry name" value="(Phosphotyrosine protein) phosphatases II"/>
    <property type="match status" value="1"/>
</dbReference>
<dbReference type="SUPFAM" id="SSF49265">
    <property type="entry name" value="Fibronectin type III"/>
    <property type="match status" value="4"/>
</dbReference>
<keyword evidence="4" id="KW-0378">Hydrolase</keyword>
<dbReference type="InterPro" id="IPR036116">
    <property type="entry name" value="FN3_sf"/>
</dbReference>
<dbReference type="PROSITE" id="PS50853">
    <property type="entry name" value="FN3"/>
    <property type="match status" value="2"/>
</dbReference>
<reference evidence="14 15" key="1">
    <citation type="submission" date="2017-06" db="EMBL/GenBank/DDBJ databases">
        <title>A platform for efficient transgenesis in Macrostomum lignano, a flatworm model organism for stem cell research.</title>
        <authorList>
            <person name="Berezikov E."/>
        </authorList>
    </citation>
    <scope>NUCLEOTIDE SEQUENCE [LARGE SCALE GENOMIC DNA]</scope>
    <source>
        <strain evidence="14">DV1</strain>
        <tissue evidence="14">Whole organism</tissue>
    </source>
</reference>
<evidence type="ECO:0000259" key="13">
    <source>
        <dbReference type="PROSITE" id="PS50853"/>
    </source>
</evidence>
<dbReference type="Gene3D" id="3.90.190.10">
    <property type="entry name" value="Protein tyrosine phosphatase superfamily"/>
    <property type="match status" value="1"/>
</dbReference>
<evidence type="ECO:0000256" key="2">
    <source>
        <dbReference type="ARBA" id="ARBA00022692"/>
    </source>
</evidence>
<dbReference type="InterPro" id="IPR003595">
    <property type="entry name" value="Tyr_Pase_cat"/>
</dbReference>
<dbReference type="CDD" id="cd00047">
    <property type="entry name" value="PTPc"/>
    <property type="match status" value="1"/>
</dbReference>
<sequence>MAQTLVAPVASVTVKNSNVNCLDVEWQASNTSGVTYNLTCGSNFSIDAGGELKGSCCGLQSGENLTATVVVVKPGFSNSSPASTMAQTLVAPVASVTVKNSNVNCLDVEWQASNTSGVTYNLTCGSNFSIDAGGELKGSCCGLQSGENLTATVVVVKPGFNNSSPASIVGQTRLSPVTNASIVWSSTYESVHVSWNASNSLNVQYSVTIGSNPTEELSETSTNQTGLSPGSVQSIDIIVKKAGFVDSLPAMSKALTKPRLNASSATFSTDFKLDAVTLANSALSAVWTSTVAIGADFLSIDLKSSKLNMNKKETFDKLKAEFKGEYAYSDNVTIEVVAVAEKDGLVQNSSGTYTVVQRTDPSAPNATWTSVNSRSLKVKLEATSHSELLIAQLSNIAGNVLFNKSCPRWVQSCELEFQPLSPHTNYSLNVNAAYYERTSPAVPPTLQATPQDSPSAPQDAQANNFSTDWLQLSWSPPSEPNGVIIAYTVRCFANGIGSGVNSVPKNVTLDAGTNTTFYATINDLSPGVQYDCSVTAWTSAGESPPSPKTNLTLLKDLAPSKSLKEAPQFASRRGQGVVSLWKSFQFSRGLIFEYVLRLDKINVSSGNSPISCSFAARIVCTDCSRRQLPGPLSELDGCSNVTNSSFSYSQTNGQDLQVDTGDILEPYTPYRITVWPVNRAGPGPSSTSSVARTLEQPSDPVSSPVLTPDRRQIDLNFGLPAVTRGRIMAYTVSLSASNGSCIGGYVMDLNLTCELSPPDKCNVSDTVNQLLSGCSQISNISSSAPIKLLGLWPWANYSVSVTPVSQTLAGQTWSRTDRTLPDTPDPPEGLNVKEIGDTFAVLGWTPPTMLNGVFQQYWFRIETGSVKSLWTSLTDYSLETYRATPLTQCGNYNFKILTENNYGNSSEASVPSKTKIGDLSASVLVRNVTAIETTHDTVKLTWKAVTHGLCDVRYNVVRNSSTPKTETGATHLAPDLLPYTWYHFTIEAKVEFNGATETAAVTPPAGIVIRTDPYKATKPRGFACSPVPNQLNKVRCTWQQPDRFNGVPIRYELQLLNTPPGVKVFETLPYNASTLGLTITSLAYIKPEDQLRFGVLLVNTPGGEIKGFEEQISTPVEITPGKAYSVPGVNIQDGANIEQIGHEKIKINLEGFSKAFNDSYGKIRYCRLLVGQDKLSDAEWTLDGDRNYAGSDRGYKRPYAFNVSCGSAPVNTEPFRASSASRLAAPSSVVDETTVIIGSGSEDCVGECNGPLTYEQPYRVYLVACTSAGCSLSNANIKFTTGFNHLLRQLIGGIVGGVLGALLVVAIVVLLIKRMDKCKGGSKPPENANGFSNTNRSESPIPRAVAIADFRRYVGFMLRDSELEVHRQFEEIREAALEREQKDFSLNVATADCNRAKNRYTDILPYDHTRVVLESSYEGPGHAPDDYINANYIKGLDREREFIASQGPIQGTIDDHWRMIYQHKVTLILTLTQCQEGMKRKSERYWPEIVGQCETYDEIKVFLESESEMGSYTVRKMSVTCSTDRNQTEPLQVVQLFYLGWADYNVPNVDDLADFLAQMRSYAPKMKRSDDEPPILVHCSAGVGRTGTLIALDILVRSLELRGAKTINVFETVMQLRACRKLMVQTKGQLAFIYRFMINYLDSHNYLEPIDGPNSDPRDMEMSAVYVTPRHSVAGASNPAYQADERV</sequence>
<keyword evidence="6 10" id="KW-1133">Transmembrane helix</keyword>
<dbReference type="InterPro" id="IPR003961">
    <property type="entry name" value="FN3_dom"/>
</dbReference>
<comment type="caution">
    <text evidence="14">The sequence shown here is derived from an EMBL/GenBank/DDBJ whole genome shotgun (WGS) entry which is preliminary data.</text>
</comment>
<dbReference type="Pfam" id="PF00041">
    <property type="entry name" value="fn3"/>
    <property type="match status" value="1"/>
</dbReference>
<evidence type="ECO:0000313" key="15">
    <source>
        <dbReference type="Proteomes" id="UP000215902"/>
    </source>
</evidence>
<dbReference type="EMBL" id="NIVC01000130">
    <property type="protein sequence ID" value="PAA89945.1"/>
    <property type="molecule type" value="Genomic_DNA"/>
</dbReference>
<dbReference type="InterPro" id="IPR000242">
    <property type="entry name" value="PTP_cat"/>
</dbReference>
<dbReference type="OrthoDB" id="9908419at2759"/>
<evidence type="ECO:0000256" key="1">
    <source>
        <dbReference type="ARBA" id="ARBA00004167"/>
    </source>
</evidence>
<evidence type="ECO:0000256" key="8">
    <source>
        <dbReference type="ARBA" id="ARBA00023180"/>
    </source>
</evidence>
<feature type="region of interest" description="Disordered" evidence="9">
    <location>
        <begin position="441"/>
        <end position="461"/>
    </location>
</feature>
<keyword evidence="7 10" id="KW-0472">Membrane</keyword>
<evidence type="ECO:0000259" key="12">
    <source>
        <dbReference type="PROSITE" id="PS50056"/>
    </source>
</evidence>
<protein>
    <submittedName>
        <fullName evidence="14">Uncharacterized protein</fullName>
    </submittedName>
</protein>
<feature type="region of interest" description="Disordered" evidence="9">
    <location>
        <begin position="681"/>
        <end position="707"/>
    </location>
</feature>
<feature type="domain" description="Fibronectin type-III" evidence="13">
    <location>
        <begin position="826"/>
        <end position="919"/>
    </location>
</feature>
<dbReference type="PANTHER" id="PTHR46957">
    <property type="entry name" value="CYTOKINE RECEPTOR"/>
    <property type="match status" value="1"/>
</dbReference>
<evidence type="ECO:0000256" key="3">
    <source>
        <dbReference type="ARBA" id="ARBA00022729"/>
    </source>
</evidence>
<dbReference type="SMART" id="SM00060">
    <property type="entry name" value="FN3"/>
    <property type="match status" value="8"/>
</dbReference>
<dbReference type="Gene3D" id="2.60.40.10">
    <property type="entry name" value="Immunoglobulins"/>
    <property type="match status" value="4"/>
</dbReference>
<proteinExistence type="predicted"/>
<evidence type="ECO:0000256" key="9">
    <source>
        <dbReference type="SAM" id="MobiDB-lite"/>
    </source>
</evidence>
<dbReference type="GO" id="GO:0004725">
    <property type="term" value="F:protein tyrosine phosphatase activity"/>
    <property type="evidence" value="ECO:0007669"/>
    <property type="project" value="InterPro"/>
</dbReference>
<feature type="compositionally biased region" description="Polar residues" evidence="9">
    <location>
        <begin position="684"/>
        <end position="705"/>
    </location>
</feature>
<dbReference type="PROSITE" id="PS50056">
    <property type="entry name" value="TYR_PHOSPHATASE_2"/>
    <property type="match status" value="1"/>
</dbReference>